<gene>
    <name evidence="3" type="ordered locus">Clim_0725</name>
</gene>
<reference evidence="3 4" key="1">
    <citation type="submission" date="2008-05" db="EMBL/GenBank/DDBJ databases">
        <title>Complete sequence of Chlorobium limicola DSM 245.</title>
        <authorList>
            <consortium name="US DOE Joint Genome Institute"/>
            <person name="Lucas S."/>
            <person name="Copeland A."/>
            <person name="Lapidus A."/>
            <person name="Glavina del Rio T."/>
            <person name="Dalin E."/>
            <person name="Tice H."/>
            <person name="Bruce D."/>
            <person name="Goodwin L."/>
            <person name="Pitluck S."/>
            <person name="Schmutz J."/>
            <person name="Larimer F."/>
            <person name="Land M."/>
            <person name="Hauser L."/>
            <person name="Kyrpides N."/>
            <person name="Ovchinnikova G."/>
            <person name="Zhao F."/>
            <person name="Li T."/>
            <person name="Liu Z."/>
            <person name="Overmann J."/>
            <person name="Bryant D.A."/>
            <person name="Richardson P."/>
        </authorList>
    </citation>
    <scope>NUCLEOTIDE SEQUENCE [LARGE SCALE GENOMIC DNA]</scope>
    <source>
        <strain evidence="4">DSM 245 / NBRC 103803 / 6330</strain>
    </source>
</reference>
<dbReference type="HOGENOM" id="CLU_039068_6_0_10"/>
<dbReference type="KEGG" id="cli:Clim_0725"/>
<dbReference type="eggNOG" id="COG2226">
    <property type="taxonomic scope" value="Bacteria"/>
</dbReference>
<keyword evidence="1 3" id="KW-0808">Transferase</keyword>
<dbReference type="InterPro" id="IPR050447">
    <property type="entry name" value="Erg6_SMT_methyltransf"/>
</dbReference>
<dbReference type="PANTHER" id="PTHR44068:SF11">
    <property type="entry name" value="GERANYL DIPHOSPHATE 2-C-METHYLTRANSFERASE"/>
    <property type="match status" value="1"/>
</dbReference>
<organism evidence="3 4">
    <name type="scientific">Chlorobium limicola (strain DSM 245 / NBRC 103803 / 6330)</name>
    <dbReference type="NCBI Taxonomy" id="290315"/>
    <lineage>
        <taxon>Bacteria</taxon>
        <taxon>Pseudomonadati</taxon>
        <taxon>Chlorobiota</taxon>
        <taxon>Chlorobiia</taxon>
        <taxon>Chlorobiales</taxon>
        <taxon>Chlorobiaceae</taxon>
        <taxon>Chlorobium/Pelodictyon group</taxon>
        <taxon>Chlorobium</taxon>
    </lineage>
</organism>
<dbReference type="GO" id="GO:0008757">
    <property type="term" value="F:S-adenosylmethionine-dependent methyltransferase activity"/>
    <property type="evidence" value="ECO:0007669"/>
    <property type="project" value="InterPro"/>
</dbReference>
<dbReference type="CDD" id="cd02440">
    <property type="entry name" value="AdoMet_MTases"/>
    <property type="match status" value="1"/>
</dbReference>
<name>B3EHM6_CHLL2</name>
<dbReference type="InterPro" id="IPR029063">
    <property type="entry name" value="SAM-dependent_MTases_sf"/>
</dbReference>
<dbReference type="Pfam" id="PF08241">
    <property type="entry name" value="Methyltransf_11"/>
    <property type="match status" value="1"/>
</dbReference>
<accession>B3EHM6</accession>
<dbReference type="GO" id="GO:0032259">
    <property type="term" value="P:methylation"/>
    <property type="evidence" value="ECO:0007669"/>
    <property type="project" value="UniProtKB-KW"/>
</dbReference>
<dbReference type="AlphaFoldDB" id="B3EHM6"/>
<evidence type="ECO:0000256" key="1">
    <source>
        <dbReference type="ARBA" id="ARBA00022679"/>
    </source>
</evidence>
<protein>
    <submittedName>
        <fullName evidence="3">Methyltransferase type 11</fullName>
    </submittedName>
</protein>
<dbReference type="Proteomes" id="UP000008841">
    <property type="component" value="Chromosome"/>
</dbReference>
<dbReference type="STRING" id="290315.Clim_0725"/>
<feature type="domain" description="Methyltransferase type 11" evidence="2">
    <location>
        <begin position="96"/>
        <end position="194"/>
    </location>
</feature>
<dbReference type="SUPFAM" id="SSF53335">
    <property type="entry name" value="S-adenosyl-L-methionine-dependent methyltransferases"/>
    <property type="match status" value="1"/>
</dbReference>
<sequence length="313" mass="35604">MRHSERYRPRNRKRIKNMSDNTSGGFFAYLNWLLNPFHGLETTEVYDLIGTTALTEHRLYLNLGYWRHADTIDEASEALALLVAERGGMAAGDVVLDCGYGFGDQDILWARSMKPEKIIGLNITRSQVERARKNVADAGFGKSIDLREGSATEMPIANESIDLVVSLESAFHYRSREDFFREAYRVLRPGGRLVTADIVPTKHAGNPFRRMEQWISWSLVAGKFNIPQENYYLIPSYTSKLLIAGFVGIDIKSIRDDVYRPLHEFLSRDQTFVRKLPPVARMLAKSALRQSAERVYAGLDYILSYAEKPEKSG</sequence>
<keyword evidence="3" id="KW-0489">Methyltransferase</keyword>
<proteinExistence type="predicted"/>
<dbReference type="Gene3D" id="3.40.50.150">
    <property type="entry name" value="Vaccinia Virus protein VP39"/>
    <property type="match status" value="1"/>
</dbReference>
<evidence type="ECO:0000259" key="2">
    <source>
        <dbReference type="Pfam" id="PF08241"/>
    </source>
</evidence>
<dbReference type="EMBL" id="CP001097">
    <property type="protein sequence ID" value="ACD89806.1"/>
    <property type="molecule type" value="Genomic_DNA"/>
</dbReference>
<evidence type="ECO:0000313" key="4">
    <source>
        <dbReference type="Proteomes" id="UP000008841"/>
    </source>
</evidence>
<evidence type="ECO:0000313" key="3">
    <source>
        <dbReference type="EMBL" id="ACD89806.1"/>
    </source>
</evidence>
<dbReference type="InterPro" id="IPR013216">
    <property type="entry name" value="Methyltransf_11"/>
</dbReference>
<dbReference type="PANTHER" id="PTHR44068">
    <property type="entry name" value="ZGC:194242"/>
    <property type="match status" value="1"/>
</dbReference>